<sequence length="1060" mass="118890">MAEQQQFYLLLGNLMSPDNNIRKQSEEAYDTIPGQTKITFLLQAIRDAACAEEVKTMAAVLLRRLLSSSFEEIYPGLTVDMQTAIKTELVTSIQTEASPNIRKKVADIAAELCRNLIDDDGNNQWPELLKFLFDSVNSNNVGLREAALHIFWNFPGIFGNQQQHYMEVIKRMLVQCMQDQENPQIRTLAARAAASFVLSNEGNAALLKHFSDLLPGILQAVNESCYQADDSVLKSLVEIADTAPKYLRPNLEATLQLSLKLCADTNLTNMQRQLALEVIVTLSETAAAMLRKHTAIVASSVPQMLAMMVDLEEDEEWAMADELEDDDFDSNAVAGESALDRIACGLGGKIVLPMIKQHIMTMLQNPDWKYRHAGLMALSAIGEGCHQQMEAILNEIVSFVLLFCQDPHPRVRYAACNAVGQMASDFAPTFQKKFHDKVISALLQTMEDQTNPRVQAHAAAALINFTEDCPKSLLVPYLDSLVQHLHVIMAAKLQELVQKGTKLVLEQVVTSIASVADTAEEKFVPYYDLFMPSLKHIVENAVQKELRLLRGKTIECISLIGLAVGKEKFMPDASAVMQLLLKTQTDFNDLEDDDPQISYMISAWARMSEVALLDTQDMENMSEDDGWEFVNLGDQQSFGIKTAGLEEKATACQMLVCYAKELKEGFVEYTEQVVKLMVPLLKFYFHDDILLYECSCARVRGPEYLTQMWHFMCDALIKAIGTEPDSDVLSEIMHSFAKCIELMGEGCLNNEHFEELGGILKGKLEEHFKNQELRQTKRQDEDYDEGVEETLQDEDENDVYILTKVSDILHSVFCSYKEQVLPWFEQLLQLVVQLICPSRPWADRQWGLCIFDDVVEHCSPSSFKYADYFLRPMLQSLCDTSPEVRQAAAYGVGVMAQYGGDSYRPFCTEALPLLVGVIQSPESKVKENVNATENCISAVGKVMRFRPECANVNEILPHWLSWLPLNEDKEEAVHTFDFLCDLIESNNPIVLGPDNSNLPKIFQIIAEGVANESVKSEDACSKRLANVIRQVQGSGGLWTQCVSTLNENQQKAVQDLLNTA</sequence>
<evidence type="ECO:0000313" key="2">
    <source>
        <dbReference type="Proteomes" id="UP001157502"/>
    </source>
</evidence>
<organism evidence="1 2">
    <name type="scientific">Dallia pectoralis</name>
    <name type="common">Alaska blackfish</name>
    <dbReference type="NCBI Taxonomy" id="75939"/>
    <lineage>
        <taxon>Eukaryota</taxon>
        <taxon>Metazoa</taxon>
        <taxon>Chordata</taxon>
        <taxon>Craniata</taxon>
        <taxon>Vertebrata</taxon>
        <taxon>Euteleostomi</taxon>
        <taxon>Actinopterygii</taxon>
        <taxon>Neopterygii</taxon>
        <taxon>Teleostei</taxon>
        <taxon>Protacanthopterygii</taxon>
        <taxon>Esociformes</taxon>
        <taxon>Umbridae</taxon>
        <taxon>Dallia</taxon>
    </lineage>
</organism>
<name>A0ACC2GK41_DALPE</name>
<gene>
    <name evidence="1" type="ORF">DPEC_G00154650</name>
</gene>
<dbReference type="EMBL" id="CM055739">
    <property type="protein sequence ID" value="KAJ8004039.1"/>
    <property type="molecule type" value="Genomic_DNA"/>
</dbReference>
<protein>
    <submittedName>
        <fullName evidence="1">Uncharacterized protein</fullName>
    </submittedName>
</protein>
<dbReference type="Proteomes" id="UP001157502">
    <property type="component" value="Chromosome 12"/>
</dbReference>
<evidence type="ECO:0000313" key="1">
    <source>
        <dbReference type="EMBL" id="KAJ8004039.1"/>
    </source>
</evidence>
<comment type="caution">
    <text evidence="1">The sequence shown here is derived from an EMBL/GenBank/DDBJ whole genome shotgun (WGS) entry which is preliminary data.</text>
</comment>
<reference evidence="1" key="1">
    <citation type="submission" date="2021-05" db="EMBL/GenBank/DDBJ databases">
        <authorList>
            <person name="Pan Q."/>
            <person name="Jouanno E."/>
            <person name="Zahm M."/>
            <person name="Klopp C."/>
            <person name="Cabau C."/>
            <person name="Louis A."/>
            <person name="Berthelot C."/>
            <person name="Parey E."/>
            <person name="Roest Crollius H."/>
            <person name="Montfort J."/>
            <person name="Robinson-Rechavi M."/>
            <person name="Bouchez O."/>
            <person name="Lampietro C."/>
            <person name="Lopez Roques C."/>
            <person name="Donnadieu C."/>
            <person name="Postlethwait J."/>
            <person name="Bobe J."/>
            <person name="Dillon D."/>
            <person name="Chandos A."/>
            <person name="von Hippel F."/>
            <person name="Guiguen Y."/>
        </authorList>
    </citation>
    <scope>NUCLEOTIDE SEQUENCE</scope>
    <source>
        <strain evidence="1">YG-Jan2019</strain>
    </source>
</reference>
<accession>A0ACC2GK41</accession>
<keyword evidence="2" id="KW-1185">Reference proteome</keyword>
<proteinExistence type="predicted"/>